<organism evidence="1">
    <name type="scientific">Pseudogymnoascus destructans</name>
    <dbReference type="NCBI Taxonomy" id="655981"/>
    <lineage>
        <taxon>Eukaryota</taxon>
        <taxon>Fungi</taxon>
        <taxon>Dikarya</taxon>
        <taxon>Ascomycota</taxon>
        <taxon>Pezizomycotina</taxon>
        <taxon>Leotiomycetes</taxon>
        <taxon>Thelebolales</taxon>
        <taxon>Thelebolaceae</taxon>
        <taxon>Pseudogymnoascus</taxon>
    </lineage>
</organism>
<gene>
    <name evidence="1" type="ORF">VC83_07187</name>
</gene>
<dbReference type="eggNOG" id="ENOG502SX1S">
    <property type="taxonomic scope" value="Eukaryota"/>
</dbReference>
<reference evidence="1" key="1">
    <citation type="submission" date="2016-03" db="EMBL/GenBank/DDBJ databases">
        <title>Updated assembly of Pseudogymnoascus destructans, the fungus causing white-nose syndrome of bats.</title>
        <authorList>
            <person name="Palmer J.M."/>
            <person name="Drees K.P."/>
            <person name="Foster J.T."/>
            <person name="Lindner D.L."/>
        </authorList>
    </citation>
    <scope>NUCLEOTIDE SEQUENCE [LARGE SCALE GENOMIC DNA]</scope>
    <source>
        <strain evidence="1">20631-21</strain>
    </source>
</reference>
<sequence length="255" mass="27111">MADWGYNPPHGWAQGPWDGLDGFFYQDPSGWAPAAHGFFPAPPGFGWYELPGDGVGGYFGDFSGGLSLGGYGGMCGTMPCDVGGMGGIMGYPGLPYLGVSGGGGGGGGQSWQQLGLPVHDGGIPGVNIKNSTDGIGLEPGYNYIFPKEHCKIHVIKSVTPPWQNEGNETFNYTAHVVPTCVTLKTLLQQFGCDNEDPGKNVLHEVVPGGGGKWYRGLTIKGNNGDLMKKKVSEMGWDEKRDGKKGEVVWVYFTKD</sequence>
<proteinExistence type="predicted"/>
<dbReference type="RefSeq" id="XP_024321826.1">
    <property type="nucleotide sequence ID" value="XM_024470764.1"/>
</dbReference>
<name>A0A177A4X0_9PEZI</name>
<dbReference type="VEuPathDB" id="FungiDB:GMDG_05311"/>
<dbReference type="AlphaFoldDB" id="A0A177A4X0"/>
<dbReference type="EMBL" id="KV441403">
    <property type="protein sequence ID" value="OAF56532.1"/>
    <property type="molecule type" value="Genomic_DNA"/>
</dbReference>
<evidence type="ECO:0000313" key="1">
    <source>
        <dbReference type="EMBL" id="OAF56532.1"/>
    </source>
</evidence>
<dbReference type="GeneID" id="36290236"/>
<dbReference type="OrthoDB" id="10057496at2759"/>
<protein>
    <submittedName>
        <fullName evidence="1">Uncharacterized protein</fullName>
    </submittedName>
</protein>
<dbReference type="Proteomes" id="UP000077154">
    <property type="component" value="Unassembled WGS sequence"/>
</dbReference>
<accession>A0A177A4X0</accession>